<feature type="compositionally biased region" description="Basic residues" evidence="3">
    <location>
        <begin position="53"/>
        <end position="66"/>
    </location>
</feature>
<dbReference type="OrthoDB" id="10248435at2759"/>
<gene>
    <name evidence="5" type="ORF">EW145_g1091</name>
</gene>
<dbReference type="CDD" id="cd11566">
    <property type="entry name" value="eIF1_SUI1"/>
    <property type="match status" value="1"/>
</dbReference>
<reference evidence="5 6" key="1">
    <citation type="submission" date="2019-02" db="EMBL/GenBank/DDBJ databases">
        <title>Genome sequencing of the rare red list fungi Phellinidium pouzarii.</title>
        <authorList>
            <person name="Buettner E."/>
            <person name="Kellner H."/>
        </authorList>
    </citation>
    <scope>NUCLEOTIDE SEQUENCE [LARGE SCALE GENOMIC DNA]</scope>
    <source>
        <strain evidence="5 6">DSM 108285</strain>
    </source>
</reference>
<protein>
    <recommendedName>
        <fullName evidence="4">SUI1 domain-containing protein</fullName>
    </recommendedName>
</protein>
<dbReference type="InterPro" id="IPR005874">
    <property type="entry name" value="SUI1_euk"/>
</dbReference>
<feature type="compositionally biased region" description="Polar residues" evidence="3">
    <location>
        <begin position="30"/>
        <end position="52"/>
    </location>
</feature>
<comment type="similarity">
    <text evidence="1">Belongs to the SUI1 family.</text>
</comment>
<dbReference type="Pfam" id="PF01253">
    <property type="entry name" value="SUI1"/>
    <property type="match status" value="1"/>
</dbReference>
<dbReference type="Gene3D" id="3.30.780.10">
    <property type="entry name" value="SUI1-like domain"/>
    <property type="match status" value="1"/>
</dbReference>
<evidence type="ECO:0000259" key="4">
    <source>
        <dbReference type="PROSITE" id="PS50296"/>
    </source>
</evidence>
<keyword evidence="6" id="KW-1185">Reference proteome</keyword>
<feature type="compositionally biased region" description="Polar residues" evidence="3">
    <location>
        <begin position="67"/>
        <end position="85"/>
    </location>
</feature>
<evidence type="ECO:0000313" key="6">
    <source>
        <dbReference type="Proteomes" id="UP000308199"/>
    </source>
</evidence>
<name>A0A4S4LHN2_9AGAM</name>
<dbReference type="Proteomes" id="UP000308199">
    <property type="component" value="Unassembled WGS sequence"/>
</dbReference>
<evidence type="ECO:0000256" key="1">
    <source>
        <dbReference type="ARBA" id="ARBA00005422"/>
    </source>
</evidence>
<dbReference type="AlphaFoldDB" id="A0A4S4LHN2"/>
<dbReference type="EMBL" id="SGPK01000027">
    <property type="protein sequence ID" value="THH10798.1"/>
    <property type="molecule type" value="Genomic_DNA"/>
</dbReference>
<proteinExistence type="inferred from homology"/>
<feature type="domain" description="SUI1" evidence="4">
    <location>
        <begin position="158"/>
        <end position="228"/>
    </location>
</feature>
<organism evidence="5 6">
    <name type="scientific">Phellinidium pouzarii</name>
    <dbReference type="NCBI Taxonomy" id="167371"/>
    <lineage>
        <taxon>Eukaryota</taxon>
        <taxon>Fungi</taxon>
        <taxon>Dikarya</taxon>
        <taxon>Basidiomycota</taxon>
        <taxon>Agaricomycotina</taxon>
        <taxon>Agaricomycetes</taxon>
        <taxon>Hymenochaetales</taxon>
        <taxon>Hymenochaetaceae</taxon>
        <taxon>Phellinidium</taxon>
    </lineage>
</organism>
<dbReference type="SUPFAM" id="SSF55159">
    <property type="entry name" value="eIF1-like"/>
    <property type="match status" value="1"/>
</dbReference>
<accession>A0A4S4LHN2</accession>
<dbReference type="InterPro" id="IPR001950">
    <property type="entry name" value="SUI1"/>
</dbReference>
<sequence length="239" mass="25651">MSEVDLITDPTSAVEPQSPASETKLRSPPASASSVELQSPASSVKLQSPTSSVKHRSPTSSVKHRSPPTSASSVELQSPASSTELRSPPASASVEGKPPVEVKRKSPASGEAKRKPPVASEVDLKPQFGVSDPFDDDDDDEANLLGGADEVGSQRELIHIRIQQRNGRKTLTTLQGLNKKYDLKKLLKAFKKEFACNGTLIDDAESGQIIQLQGDQRSKIQNFLTDEGVSKLTIKVHGF</sequence>
<dbReference type="PANTHER" id="PTHR10388">
    <property type="entry name" value="EUKARYOTIC TRANSLATION INITIATION FACTOR SUI1"/>
    <property type="match status" value="1"/>
</dbReference>
<dbReference type="InterPro" id="IPR036877">
    <property type="entry name" value="SUI1_dom_sf"/>
</dbReference>
<dbReference type="GO" id="GO:0003743">
    <property type="term" value="F:translation initiation factor activity"/>
    <property type="evidence" value="ECO:0007669"/>
    <property type="project" value="InterPro"/>
</dbReference>
<comment type="caution">
    <text evidence="5">The sequence shown here is derived from an EMBL/GenBank/DDBJ whole genome shotgun (WGS) entry which is preliminary data.</text>
</comment>
<feature type="compositionally biased region" description="Polar residues" evidence="3">
    <location>
        <begin position="9"/>
        <end position="21"/>
    </location>
</feature>
<feature type="region of interest" description="Disordered" evidence="3">
    <location>
        <begin position="1"/>
        <end position="138"/>
    </location>
</feature>
<keyword evidence="2" id="KW-0648">Protein biosynthesis</keyword>
<evidence type="ECO:0000256" key="3">
    <source>
        <dbReference type="SAM" id="MobiDB-lite"/>
    </source>
</evidence>
<evidence type="ECO:0000313" key="5">
    <source>
        <dbReference type="EMBL" id="THH10798.1"/>
    </source>
</evidence>
<evidence type="ECO:0000256" key="2">
    <source>
        <dbReference type="ARBA" id="ARBA00022917"/>
    </source>
</evidence>
<dbReference type="PROSITE" id="PS50296">
    <property type="entry name" value="SUI1"/>
    <property type="match status" value="1"/>
</dbReference>